<dbReference type="Pfam" id="PF04552">
    <property type="entry name" value="Sigma54_DBD"/>
    <property type="match status" value="1"/>
</dbReference>
<dbReference type="GO" id="GO:0003677">
    <property type="term" value="F:DNA binding"/>
    <property type="evidence" value="ECO:0007669"/>
    <property type="project" value="UniProtKB-KW"/>
</dbReference>
<keyword evidence="4" id="KW-0548">Nucleotidyltransferase</keyword>
<evidence type="ECO:0000256" key="5">
    <source>
        <dbReference type="ARBA" id="ARBA00023015"/>
    </source>
</evidence>
<name>A0A1I6AVR1_9BACI</name>
<feature type="domain" description="RNA polymerase sigma factor 54 DNA-binding" evidence="9">
    <location>
        <begin position="283"/>
        <end position="439"/>
    </location>
</feature>
<dbReference type="GO" id="GO:0016987">
    <property type="term" value="F:sigma factor activity"/>
    <property type="evidence" value="ECO:0007669"/>
    <property type="project" value="UniProtKB-KW"/>
</dbReference>
<organism evidence="11 12">
    <name type="scientific">Psychrobacillus psychrotolerans</name>
    <dbReference type="NCBI Taxonomy" id="126156"/>
    <lineage>
        <taxon>Bacteria</taxon>
        <taxon>Bacillati</taxon>
        <taxon>Bacillota</taxon>
        <taxon>Bacilli</taxon>
        <taxon>Bacillales</taxon>
        <taxon>Bacillaceae</taxon>
        <taxon>Psychrobacillus</taxon>
    </lineage>
</organism>
<dbReference type="InterPro" id="IPR007046">
    <property type="entry name" value="RNA_pol_sigma_54_core-bd"/>
</dbReference>
<dbReference type="Gene3D" id="1.10.10.60">
    <property type="entry name" value="Homeodomain-like"/>
    <property type="match status" value="1"/>
</dbReference>
<dbReference type="GO" id="GO:0001216">
    <property type="term" value="F:DNA-binding transcription activator activity"/>
    <property type="evidence" value="ECO:0007669"/>
    <property type="project" value="InterPro"/>
</dbReference>
<dbReference type="NCBIfam" id="TIGR02395">
    <property type="entry name" value="rpoN_sigma"/>
    <property type="match status" value="1"/>
</dbReference>
<dbReference type="STRING" id="126156.SAMN05421670_3660"/>
<dbReference type="Pfam" id="PF04963">
    <property type="entry name" value="Sigma54_CBD"/>
    <property type="match status" value="1"/>
</dbReference>
<evidence type="ECO:0000313" key="12">
    <source>
        <dbReference type="Proteomes" id="UP000198734"/>
    </source>
</evidence>
<dbReference type="PANTHER" id="PTHR32248:SF4">
    <property type="entry name" value="RNA POLYMERASE SIGMA-54 FACTOR"/>
    <property type="match status" value="1"/>
</dbReference>
<accession>A0A1I6AVR1</accession>
<reference evidence="12" key="1">
    <citation type="submission" date="2016-10" db="EMBL/GenBank/DDBJ databases">
        <authorList>
            <person name="Varghese N."/>
            <person name="Submissions S."/>
        </authorList>
    </citation>
    <scope>NUCLEOTIDE SEQUENCE [LARGE SCALE GENOMIC DNA]</scope>
    <source>
        <strain evidence="12">DSM 11706</strain>
    </source>
</reference>
<sequence>MHNSLEVSQRLKMTLTPDLIQNFEVLQYSGAELERYIFEKANDNPLIHVEDSKFQKSYKDVLELASFFSKDRGSVRMEKYDSLQTRLAQKESIDPYLLEQIPLHQNLSKTDISILKYLIYSLDDRLFLDVDLDEVAERFKTTNDHVGVILELLQTFEPVGVGARSLIDFLLIQIDRDLTAPPLAVNFVKFDLENAATLSLKLLSKKYSISIKEAQETLNYIKGLNRVPFLGYMFNPVQYIMPDAEVIKSKEQWMIQLNQKYLPSVSISKTYVDLLQSDPTCKEYYQDCLKDALLLIQGIEQRDKTLYSLIRVVLEEQQGFFEKGMQEIKPMRLKDVSIILGVHESTISRTIRGKYIRTPHGTYALQSLFTKGLLNSSGKMDSVSYVKRRIKELINSEKPDNRLADQEITNILGAEGIQISRRTVSKYREELNILSSSRRIYL</sequence>
<evidence type="ECO:0000256" key="4">
    <source>
        <dbReference type="ARBA" id="ARBA00022695"/>
    </source>
</evidence>
<dbReference type="InterPro" id="IPR038709">
    <property type="entry name" value="RpoN_core-bd_sf"/>
</dbReference>
<evidence type="ECO:0000256" key="8">
    <source>
        <dbReference type="ARBA" id="ARBA00023163"/>
    </source>
</evidence>
<keyword evidence="6" id="KW-0731">Sigma factor</keyword>
<keyword evidence="7" id="KW-0238">DNA-binding</keyword>
<evidence type="ECO:0000256" key="2">
    <source>
        <dbReference type="ARBA" id="ARBA00022478"/>
    </source>
</evidence>
<keyword evidence="8" id="KW-0804">Transcription</keyword>
<dbReference type="EMBL" id="FOXU01000009">
    <property type="protein sequence ID" value="SFQ72795.1"/>
    <property type="molecule type" value="Genomic_DNA"/>
</dbReference>
<dbReference type="Gene3D" id="1.10.10.1330">
    <property type="entry name" value="RNA polymerase sigma-54 factor, core-binding domain"/>
    <property type="match status" value="1"/>
</dbReference>
<keyword evidence="3" id="KW-0808">Transferase</keyword>
<dbReference type="PROSITE" id="PS50044">
    <property type="entry name" value="SIGMA54_3"/>
    <property type="match status" value="1"/>
</dbReference>
<dbReference type="Pfam" id="PF00309">
    <property type="entry name" value="Sigma54_AID"/>
    <property type="match status" value="1"/>
</dbReference>
<dbReference type="PIRSF" id="PIRSF000774">
    <property type="entry name" value="RpoN"/>
    <property type="match status" value="1"/>
</dbReference>
<dbReference type="OrthoDB" id="9814402at2"/>
<proteinExistence type="inferred from homology"/>
<keyword evidence="5" id="KW-0805">Transcription regulation</keyword>
<dbReference type="GO" id="GO:0000428">
    <property type="term" value="C:DNA-directed RNA polymerase complex"/>
    <property type="evidence" value="ECO:0007669"/>
    <property type="project" value="UniProtKB-KW"/>
</dbReference>
<evidence type="ECO:0000259" key="10">
    <source>
        <dbReference type="Pfam" id="PF04963"/>
    </source>
</evidence>
<evidence type="ECO:0000259" key="9">
    <source>
        <dbReference type="Pfam" id="PF04552"/>
    </source>
</evidence>
<comment type="similarity">
    <text evidence="1">Belongs to the sigma-54 factor family.</text>
</comment>
<dbReference type="InterPro" id="IPR000394">
    <property type="entry name" value="RNA_pol_sigma_54"/>
</dbReference>
<gene>
    <name evidence="11" type="ORF">SAMN05421670_3660</name>
</gene>
<evidence type="ECO:0000256" key="6">
    <source>
        <dbReference type="ARBA" id="ARBA00023082"/>
    </source>
</evidence>
<dbReference type="AlphaFoldDB" id="A0A1I6AVR1"/>
<dbReference type="InterPro" id="IPR007634">
    <property type="entry name" value="RNA_pol_sigma_54_DNA-bd"/>
</dbReference>
<protein>
    <submittedName>
        <fullName evidence="11">RNA polymerase, sigma 54 subunit, RpoN/SigL</fullName>
    </submittedName>
</protein>
<dbReference type="GO" id="GO:0006352">
    <property type="term" value="P:DNA-templated transcription initiation"/>
    <property type="evidence" value="ECO:0007669"/>
    <property type="project" value="InterPro"/>
</dbReference>
<evidence type="ECO:0000256" key="7">
    <source>
        <dbReference type="ARBA" id="ARBA00023125"/>
    </source>
</evidence>
<dbReference type="PRINTS" id="PR00045">
    <property type="entry name" value="SIGMA54FCT"/>
</dbReference>
<dbReference type="PANTHER" id="PTHR32248">
    <property type="entry name" value="RNA POLYMERASE SIGMA-54 FACTOR"/>
    <property type="match status" value="1"/>
</dbReference>
<dbReference type="Proteomes" id="UP000198734">
    <property type="component" value="Unassembled WGS sequence"/>
</dbReference>
<keyword evidence="12" id="KW-1185">Reference proteome</keyword>
<evidence type="ECO:0000256" key="1">
    <source>
        <dbReference type="ARBA" id="ARBA00008798"/>
    </source>
</evidence>
<feature type="domain" description="RNA polymerase sigma factor 54 core-binding" evidence="10">
    <location>
        <begin position="84"/>
        <end position="271"/>
    </location>
</feature>
<evidence type="ECO:0000256" key="3">
    <source>
        <dbReference type="ARBA" id="ARBA00022679"/>
    </source>
</evidence>
<dbReference type="GO" id="GO:0016779">
    <property type="term" value="F:nucleotidyltransferase activity"/>
    <property type="evidence" value="ECO:0007669"/>
    <property type="project" value="UniProtKB-KW"/>
</dbReference>
<evidence type="ECO:0000313" key="11">
    <source>
        <dbReference type="EMBL" id="SFQ72795.1"/>
    </source>
</evidence>
<dbReference type="RefSeq" id="WP_093538291.1">
    <property type="nucleotide sequence ID" value="NZ_FOXU01000009.1"/>
</dbReference>
<keyword evidence="2" id="KW-0240">DNA-directed RNA polymerase</keyword>